<reference evidence="1" key="1">
    <citation type="submission" date="2019-09" db="EMBL/GenBank/DDBJ databases">
        <authorList>
            <person name="Zhang L."/>
        </authorList>
    </citation>
    <scope>NUCLEOTIDE SEQUENCE</scope>
</reference>
<dbReference type="EMBL" id="LR721780">
    <property type="protein sequence ID" value="VVV94272.1"/>
    <property type="molecule type" value="Genomic_DNA"/>
</dbReference>
<name>A0A5K0ZZC7_9MAGN</name>
<proteinExistence type="predicted"/>
<gene>
    <name evidence="1" type="ORF">NYM_LOCUS11902</name>
</gene>
<sequence length="22" mass="2573">MKANIHFVQLITPRNQVPICCF</sequence>
<organism evidence="1">
    <name type="scientific">Nymphaea colorata</name>
    <name type="common">pocket water lily</name>
    <dbReference type="NCBI Taxonomy" id="210225"/>
    <lineage>
        <taxon>Eukaryota</taxon>
        <taxon>Viridiplantae</taxon>
        <taxon>Streptophyta</taxon>
        <taxon>Embryophyta</taxon>
        <taxon>Tracheophyta</taxon>
        <taxon>Spermatophyta</taxon>
        <taxon>Magnoliopsida</taxon>
        <taxon>Nymphaeales</taxon>
        <taxon>Nymphaeaceae</taxon>
        <taxon>Nymphaea</taxon>
    </lineage>
</organism>
<dbReference type="AlphaFoldDB" id="A0A5K0ZZC7"/>
<accession>A0A5K0ZZC7</accession>
<evidence type="ECO:0000313" key="1">
    <source>
        <dbReference type="EMBL" id="VVV94272.1"/>
    </source>
</evidence>
<protein>
    <submittedName>
        <fullName evidence="1">Uncharacterized protein</fullName>
    </submittedName>
</protein>